<evidence type="ECO:0000313" key="4">
    <source>
        <dbReference type="Proteomes" id="UP000235965"/>
    </source>
</evidence>
<proteinExistence type="predicted"/>
<keyword evidence="1" id="KW-0175">Coiled coil</keyword>
<evidence type="ECO:0000313" key="3">
    <source>
        <dbReference type="EMBL" id="PNF17533.1"/>
    </source>
</evidence>
<keyword evidence="4" id="KW-1185">Reference proteome</keyword>
<dbReference type="AlphaFoldDB" id="A0A2J7PMH0"/>
<name>A0A2J7PMH0_9NEOP</name>
<evidence type="ECO:0000256" key="2">
    <source>
        <dbReference type="SAM" id="MobiDB-lite"/>
    </source>
</evidence>
<dbReference type="STRING" id="105785.A0A2J7PMH0"/>
<dbReference type="InParanoid" id="A0A2J7PMH0"/>
<gene>
    <name evidence="3" type="ORF">B7P43_G16463</name>
</gene>
<dbReference type="EMBL" id="NEVH01023987">
    <property type="protein sequence ID" value="PNF17533.1"/>
    <property type="molecule type" value="Genomic_DNA"/>
</dbReference>
<sequence>MDMEKVMERLEQMVARQKADMEECRRKEKEEMEECRRKEKEEMEECRRKEKEEMEANRRKDREYFLVKLEFSQEKTNIMLATLYADRKTDKDDMLKEMKAIQENRKSDKEDLKAKLDANQEKAAADKEELKAAMQYMRTELDDKIQHRIENILAIVETDSSGRK</sequence>
<evidence type="ECO:0000256" key="1">
    <source>
        <dbReference type="SAM" id="Coils"/>
    </source>
</evidence>
<accession>A0A2J7PMH0</accession>
<organism evidence="3 4">
    <name type="scientific">Cryptotermes secundus</name>
    <dbReference type="NCBI Taxonomy" id="105785"/>
    <lineage>
        <taxon>Eukaryota</taxon>
        <taxon>Metazoa</taxon>
        <taxon>Ecdysozoa</taxon>
        <taxon>Arthropoda</taxon>
        <taxon>Hexapoda</taxon>
        <taxon>Insecta</taxon>
        <taxon>Pterygota</taxon>
        <taxon>Neoptera</taxon>
        <taxon>Polyneoptera</taxon>
        <taxon>Dictyoptera</taxon>
        <taxon>Blattodea</taxon>
        <taxon>Blattoidea</taxon>
        <taxon>Termitoidae</taxon>
        <taxon>Kalotermitidae</taxon>
        <taxon>Cryptotermitinae</taxon>
        <taxon>Cryptotermes</taxon>
    </lineage>
</organism>
<protein>
    <submittedName>
        <fullName evidence="3">Uncharacterized protein</fullName>
    </submittedName>
</protein>
<dbReference type="Proteomes" id="UP000235965">
    <property type="component" value="Unassembled WGS sequence"/>
</dbReference>
<feature type="region of interest" description="Disordered" evidence="2">
    <location>
        <begin position="25"/>
        <end position="56"/>
    </location>
</feature>
<feature type="coiled-coil region" evidence="1">
    <location>
        <begin position="91"/>
        <end position="133"/>
    </location>
</feature>
<reference evidence="3 4" key="1">
    <citation type="submission" date="2017-12" db="EMBL/GenBank/DDBJ databases">
        <title>Hemimetabolous genomes reveal molecular basis of termite eusociality.</title>
        <authorList>
            <person name="Harrison M.C."/>
            <person name="Jongepier E."/>
            <person name="Robertson H.M."/>
            <person name="Arning N."/>
            <person name="Bitard-Feildel T."/>
            <person name="Chao H."/>
            <person name="Childers C.P."/>
            <person name="Dinh H."/>
            <person name="Doddapaneni H."/>
            <person name="Dugan S."/>
            <person name="Gowin J."/>
            <person name="Greiner C."/>
            <person name="Han Y."/>
            <person name="Hu H."/>
            <person name="Hughes D.S.T."/>
            <person name="Huylmans A.-K."/>
            <person name="Kemena C."/>
            <person name="Kremer L.P.M."/>
            <person name="Lee S.L."/>
            <person name="Lopez-Ezquerra A."/>
            <person name="Mallet L."/>
            <person name="Monroy-Kuhn J.M."/>
            <person name="Moser A."/>
            <person name="Murali S.C."/>
            <person name="Muzny D.M."/>
            <person name="Otani S."/>
            <person name="Piulachs M.-D."/>
            <person name="Poelchau M."/>
            <person name="Qu J."/>
            <person name="Schaub F."/>
            <person name="Wada-Katsumata A."/>
            <person name="Worley K.C."/>
            <person name="Xie Q."/>
            <person name="Ylla G."/>
            <person name="Poulsen M."/>
            <person name="Gibbs R.A."/>
            <person name="Schal C."/>
            <person name="Richards S."/>
            <person name="Belles X."/>
            <person name="Korb J."/>
            <person name="Bornberg-Bauer E."/>
        </authorList>
    </citation>
    <scope>NUCLEOTIDE SEQUENCE [LARGE SCALE GENOMIC DNA]</scope>
    <source>
        <tissue evidence="3">Whole body</tissue>
    </source>
</reference>
<comment type="caution">
    <text evidence="3">The sequence shown here is derived from an EMBL/GenBank/DDBJ whole genome shotgun (WGS) entry which is preliminary data.</text>
</comment>